<dbReference type="PANTHER" id="PTHR47804">
    <property type="entry name" value="60S RIBOSOMAL PROTEIN L19"/>
    <property type="match status" value="1"/>
</dbReference>
<keyword evidence="4" id="KW-0472">Membrane</keyword>
<dbReference type="GO" id="GO:0016020">
    <property type="term" value="C:membrane"/>
    <property type="evidence" value="ECO:0007669"/>
    <property type="project" value="UniProtKB-SubCell"/>
</dbReference>
<organism evidence="5 6">
    <name type="scientific">Tuber borchii</name>
    <name type="common">White truffle</name>
    <dbReference type="NCBI Taxonomy" id="42251"/>
    <lineage>
        <taxon>Eukaryota</taxon>
        <taxon>Fungi</taxon>
        <taxon>Dikarya</taxon>
        <taxon>Ascomycota</taxon>
        <taxon>Pezizomycotina</taxon>
        <taxon>Pezizomycetes</taxon>
        <taxon>Pezizales</taxon>
        <taxon>Tuberaceae</taxon>
        <taxon>Tuber</taxon>
    </lineage>
</organism>
<dbReference type="PROSITE" id="PS51257">
    <property type="entry name" value="PROKAR_LIPOPROTEIN"/>
    <property type="match status" value="1"/>
</dbReference>
<dbReference type="PANTHER" id="PTHR47804:SF3">
    <property type="entry name" value="PROTEIN BRE4"/>
    <property type="match status" value="1"/>
</dbReference>
<keyword evidence="2" id="KW-0812">Transmembrane</keyword>
<dbReference type="STRING" id="42251.A0A2T6ZML3"/>
<evidence type="ECO:0000256" key="2">
    <source>
        <dbReference type="ARBA" id="ARBA00022692"/>
    </source>
</evidence>
<comment type="subcellular location">
    <subcellularLocation>
        <location evidence="1">Membrane</location>
        <topology evidence="1">Multi-pass membrane protein</topology>
    </subcellularLocation>
</comment>
<evidence type="ECO:0000313" key="6">
    <source>
        <dbReference type="Proteomes" id="UP000244722"/>
    </source>
</evidence>
<reference evidence="5 6" key="1">
    <citation type="submission" date="2017-04" db="EMBL/GenBank/DDBJ databases">
        <title>Draft genome sequence of Tuber borchii Vittad., a whitish edible truffle.</title>
        <authorList>
            <consortium name="DOE Joint Genome Institute"/>
            <person name="Murat C."/>
            <person name="Kuo A."/>
            <person name="Barry K.W."/>
            <person name="Clum A."/>
            <person name="Dockter R.B."/>
            <person name="Fauchery L."/>
            <person name="Iotti M."/>
            <person name="Kohler A."/>
            <person name="Labutti K."/>
            <person name="Lindquist E.A."/>
            <person name="Lipzen A."/>
            <person name="Ohm R.A."/>
            <person name="Wang M."/>
            <person name="Grigoriev I.V."/>
            <person name="Zambonelli A."/>
            <person name="Martin F.M."/>
        </authorList>
    </citation>
    <scope>NUCLEOTIDE SEQUENCE [LARGE SCALE GENOMIC DNA]</scope>
    <source>
        <strain evidence="5 6">Tbo3840</strain>
    </source>
</reference>
<dbReference type="Proteomes" id="UP000244722">
    <property type="component" value="Unassembled WGS sequence"/>
</dbReference>
<dbReference type="InterPro" id="IPR052430">
    <property type="entry name" value="IVT-Associated"/>
</dbReference>
<evidence type="ECO:0000256" key="1">
    <source>
        <dbReference type="ARBA" id="ARBA00004141"/>
    </source>
</evidence>
<keyword evidence="3" id="KW-1133">Transmembrane helix</keyword>
<name>A0A2T6ZML3_TUBBO</name>
<dbReference type="OrthoDB" id="1924968at2759"/>
<comment type="caution">
    <text evidence="5">The sequence shown here is derived from an EMBL/GenBank/DDBJ whole genome shotgun (WGS) entry which is preliminary data.</text>
</comment>
<dbReference type="EMBL" id="NESQ01000178">
    <property type="protein sequence ID" value="PUU76727.1"/>
    <property type="molecule type" value="Genomic_DNA"/>
</dbReference>
<evidence type="ECO:0000256" key="3">
    <source>
        <dbReference type="ARBA" id="ARBA00022989"/>
    </source>
</evidence>
<proteinExistence type="predicted"/>
<sequence length="171" mass="19833">MRELLEMTRHEIRVRAPFDPSPYAAAISSCERFLEHIVEVRQASLYFQPFLFNGSEEFTRKMVPVRRDSVASILMNLYILAGALRAKRPVPRYLPSAAAARKKLLDRMAEIEKECETERIVRPRSGMRGRRWADVYQYAYSSALTDIVEQLELLQRYTKAITGEMALDFPD</sequence>
<protein>
    <submittedName>
        <fullName evidence="5">Uncharacterized protein</fullName>
    </submittedName>
</protein>
<evidence type="ECO:0000313" key="5">
    <source>
        <dbReference type="EMBL" id="PUU76727.1"/>
    </source>
</evidence>
<dbReference type="AlphaFoldDB" id="A0A2T6ZML3"/>
<keyword evidence="6" id="KW-1185">Reference proteome</keyword>
<evidence type="ECO:0000256" key="4">
    <source>
        <dbReference type="ARBA" id="ARBA00023136"/>
    </source>
</evidence>
<gene>
    <name evidence="5" type="ORF">B9Z19DRAFT_230116</name>
</gene>
<accession>A0A2T6ZML3</accession>